<proteinExistence type="inferred from homology"/>
<reference evidence="7" key="1">
    <citation type="submission" date="2020-05" db="EMBL/GenBank/DDBJ databases">
        <authorList>
            <person name="Chiriac C."/>
            <person name="Salcher M."/>
            <person name="Ghai R."/>
            <person name="Kavagutti S V."/>
        </authorList>
    </citation>
    <scope>NUCLEOTIDE SEQUENCE</scope>
</reference>
<dbReference type="GO" id="GO:0008270">
    <property type="term" value="F:zinc ion binding"/>
    <property type="evidence" value="ECO:0007669"/>
    <property type="project" value="InterPro"/>
</dbReference>
<gene>
    <name evidence="7" type="ORF">UFOPK1591_00693</name>
</gene>
<dbReference type="Gene3D" id="3.90.180.10">
    <property type="entry name" value="Medium-chain alcohol dehydrogenases, catalytic domain"/>
    <property type="match status" value="1"/>
</dbReference>
<sequence length="370" mass="38346">MTNKMWAAVLHEPGDLRIERVDIPDVGANDVKIAVSLNGLCGTDVTEYTKGPMMVPLHKPHPNSGHVGPTVLGHEFIGTVVEAGANAQHFLGKRVACGAGVACGECDRCTAGRTNLCRTYYTLGLSVHGGLAEFAVAPSSNCIPIPDGLPDEEAVLAQPLAVGIHTVRRAQIQPGQSIALIGLGAIGSFICAALKGHDGEVIALDVDESRLALARELGATSTHKLSMDETPQSLRSAFPQGIDVVFETAGVNGAAERAYGLATDGGTVVLVGLNKTPQPLALADIVLREINTVTTVAHVCSEDIPDALELLASRPLAGLLVDRTVALSDIVHGAFERLASGQATGKIIVDARKLPNTADSALPVGATSTH</sequence>
<evidence type="ECO:0000313" key="7">
    <source>
        <dbReference type="EMBL" id="CAB4560375.1"/>
    </source>
</evidence>
<dbReference type="SUPFAM" id="SSF50129">
    <property type="entry name" value="GroES-like"/>
    <property type="match status" value="1"/>
</dbReference>
<comment type="similarity">
    <text evidence="2">Belongs to the zinc-containing alcohol dehydrogenase family.</text>
</comment>
<dbReference type="InterPro" id="IPR011032">
    <property type="entry name" value="GroES-like_sf"/>
</dbReference>
<dbReference type="InterPro" id="IPR020843">
    <property type="entry name" value="ER"/>
</dbReference>
<dbReference type="PANTHER" id="PTHR43161">
    <property type="entry name" value="SORBITOL DEHYDROGENASE"/>
    <property type="match status" value="1"/>
</dbReference>
<dbReference type="InterPro" id="IPR036291">
    <property type="entry name" value="NAD(P)-bd_dom_sf"/>
</dbReference>
<keyword evidence="4" id="KW-0862">Zinc</keyword>
<evidence type="ECO:0000256" key="1">
    <source>
        <dbReference type="ARBA" id="ARBA00001947"/>
    </source>
</evidence>
<evidence type="ECO:0000256" key="3">
    <source>
        <dbReference type="ARBA" id="ARBA00022723"/>
    </source>
</evidence>
<dbReference type="Gene3D" id="3.40.50.720">
    <property type="entry name" value="NAD(P)-binding Rossmann-like Domain"/>
    <property type="match status" value="1"/>
</dbReference>
<protein>
    <submittedName>
        <fullName evidence="7">Unannotated protein</fullName>
    </submittedName>
</protein>
<name>A0A6J6DAX0_9ZZZZ</name>
<dbReference type="SMART" id="SM00829">
    <property type="entry name" value="PKS_ER"/>
    <property type="match status" value="1"/>
</dbReference>
<organism evidence="7">
    <name type="scientific">freshwater metagenome</name>
    <dbReference type="NCBI Taxonomy" id="449393"/>
    <lineage>
        <taxon>unclassified sequences</taxon>
        <taxon>metagenomes</taxon>
        <taxon>ecological metagenomes</taxon>
    </lineage>
</organism>
<evidence type="ECO:0000256" key="4">
    <source>
        <dbReference type="ARBA" id="ARBA00022833"/>
    </source>
</evidence>
<dbReference type="EMBL" id="CAEZTD010000042">
    <property type="protein sequence ID" value="CAB4560375.1"/>
    <property type="molecule type" value="Genomic_DNA"/>
</dbReference>
<dbReference type="PROSITE" id="PS00059">
    <property type="entry name" value="ADH_ZINC"/>
    <property type="match status" value="1"/>
</dbReference>
<evidence type="ECO:0000259" key="6">
    <source>
        <dbReference type="SMART" id="SM00829"/>
    </source>
</evidence>
<accession>A0A6J6DAX0</accession>
<keyword evidence="5" id="KW-0560">Oxidoreductase</keyword>
<dbReference type="InterPro" id="IPR013149">
    <property type="entry name" value="ADH-like_C"/>
</dbReference>
<feature type="domain" description="Enoyl reductase (ER)" evidence="6">
    <location>
        <begin position="14"/>
        <end position="349"/>
    </location>
</feature>
<comment type="cofactor">
    <cofactor evidence="1">
        <name>Zn(2+)</name>
        <dbReference type="ChEBI" id="CHEBI:29105"/>
    </cofactor>
</comment>
<dbReference type="InterPro" id="IPR002328">
    <property type="entry name" value="ADH_Zn_CS"/>
</dbReference>
<keyword evidence="3" id="KW-0479">Metal-binding</keyword>
<dbReference type="AlphaFoldDB" id="A0A6J6DAX0"/>
<dbReference type="Pfam" id="PF08240">
    <property type="entry name" value="ADH_N"/>
    <property type="match status" value="1"/>
</dbReference>
<evidence type="ECO:0000256" key="2">
    <source>
        <dbReference type="ARBA" id="ARBA00008072"/>
    </source>
</evidence>
<dbReference type="SUPFAM" id="SSF51735">
    <property type="entry name" value="NAD(P)-binding Rossmann-fold domains"/>
    <property type="match status" value="1"/>
</dbReference>
<dbReference type="GO" id="GO:0016491">
    <property type="term" value="F:oxidoreductase activity"/>
    <property type="evidence" value="ECO:0007669"/>
    <property type="project" value="UniProtKB-KW"/>
</dbReference>
<dbReference type="InterPro" id="IPR013154">
    <property type="entry name" value="ADH-like_N"/>
</dbReference>
<dbReference type="PANTHER" id="PTHR43161:SF23">
    <property type="entry name" value="(R,R)-BUTANEDIOL DEHYDROGENASE-RELATED"/>
    <property type="match status" value="1"/>
</dbReference>
<evidence type="ECO:0000256" key="5">
    <source>
        <dbReference type="ARBA" id="ARBA00023002"/>
    </source>
</evidence>
<dbReference type="Pfam" id="PF00107">
    <property type="entry name" value="ADH_zinc_N"/>
    <property type="match status" value="1"/>
</dbReference>